<name>A0AAV4PB40_CAEEX</name>
<evidence type="ECO:0000313" key="1">
    <source>
        <dbReference type="EMBL" id="GIX92367.1"/>
    </source>
</evidence>
<dbReference type="AlphaFoldDB" id="A0AAV4PB40"/>
<sequence length="91" mass="10223">MWKTEASEQLHSNTFLSNYLCHLADHRADQGVRCKKGWEGMVFEQKGCAKKLPTSSLFSPLLFIPSSVRAGLVESQRSSAFFSCCQTCFLN</sequence>
<reference evidence="1 2" key="1">
    <citation type="submission" date="2021-06" db="EMBL/GenBank/DDBJ databases">
        <title>Caerostris extrusa draft genome.</title>
        <authorList>
            <person name="Kono N."/>
            <person name="Arakawa K."/>
        </authorList>
    </citation>
    <scope>NUCLEOTIDE SEQUENCE [LARGE SCALE GENOMIC DNA]</scope>
</reference>
<protein>
    <submittedName>
        <fullName evidence="1">Uncharacterized protein</fullName>
    </submittedName>
</protein>
<gene>
    <name evidence="1" type="ORF">CEXT_37041</name>
</gene>
<accession>A0AAV4PB40</accession>
<keyword evidence="2" id="KW-1185">Reference proteome</keyword>
<organism evidence="1 2">
    <name type="scientific">Caerostris extrusa</name>
    <name type="common">Bark spider</name>
    <name type="synonym">Caerostris bankana</name>
    <dbReference type="NCBI Taxonomy" id="172846"/>
    <lineage>
        <taxon>Eukaryota</taxon>
        <taxon>Metazoa</taxon>
        <taxon>Ecdysozoa</taxon>
        <taxon>Arthropoda</taxon>
        <taxon>Chelicerata</taxon>
        <taxon>Arachnida</taxon>
        <taxon>Araneae</taxon>
        <taxon>Araneomorphae</taxon>
        <taxon>Entelegynae</taxon>
        <taxon>Araneoidea</taxon>
        <taxon>Araneidae</taxon>
        <taxon>Caerostris</taxon>
    </lineage>
</organism>
<comment type="caution">
    <text evidence="1">The sequence shown here is derived from an EMBL/GenBank/DDBJ whole genome shotgun (WGS) entry which is preliminary data.</text>
</comment>
<dbReference type="Proteomes" id="UP001054945">
    <property type="component" value="Unassembled WGS sequence"/>
</dbReference>
<proteinExistence type="predicted"/>
<evidence type="ECO:0000313" key="2">
    <source>
        <dbReference type="Proteomes" id="UP001054945"/>
    </source>
</evidence>
<dbReference type="EMBL" id="BPLR01021685">
    <property type="protein sequence ID" value="GIX92367.1"/>
    <property type="molecule type" value="Genomic_DNA"/>
</dbReference>